<dbReference type="KEGG" id="gni:GNIT_2549"/>
<dbReference type="AlphaFoldDB" id="G4QM75"/>
<organism evidence="1 2">
    <name type="scientific">Glaciecola nitratireducens (strain JCM 12485 / KCTC 12276 / FR1064)</name>
    <dbReference type="NCBI Taxonomy" id="1085623"/>
    <lineage>
        <taxon>Bacteria</taxon>
        <taxon>Pseudomonadati</taxon>
        <taxon>Pseudomonadota</taxon>
        <taxon>Gammaproteobacteria</taxon>
        <taxon>Alteromonadales</taxon>
        <taxon>Alteromonadaceae</taxon>
        <taxon>Brumicola</taxon>
    </lineage>
</organism>
<proteinExistence type="predicted"/>
<dbReference type="HOGENOM" id="CLU_3356431_0_0_6"/>
<evidence type="ECO:0000313" key="2">
    <source>
        <dbReference type="Proteomes" id="UP000009282"/>
    </source>
</evidence>
<reference evidence="1 2" key="1">
    <citation type="journal article" date="2011" name="J. Bacteriol.">
        <title>Complete genome sequence of seawater bacterium Glaciecola nitratireducens FR1064T.</title>
        <authorList>
            <person name="Bian F."/>
            <person name="Qin Q.L."/>
            <person name="Xie B.B."/>
            <person name="Shu Y.L."/>
            <person name="Zhang X.Y."/>
            <person name="Yu Y."/>
            <person name="Chen B."/>
            <person name="Chen X.L."/>
            <person name="Zhou B.C."/>
            <person name="Zhang Y.Z."/>
        </authorList>
    </citation>
    <scope>NUCLEOTIDE SEQUENCE [LARGE SCALE GENOMIC DNA]</scope>
    <source>
        <strain evidence="2">JCM 12485 / KCTC 12276 / FR1064</strain>
    </source>
</reference>
<name>G4QM75_GLANF</name>
<protein>
    <submittedName>
        <fullName evidence="1">Uncharacterized protein</fullName>
    </submittedName>
</protein>
<dbReference type="EMBL" id="CP003060">
    <property type="protein sequence ID" value="AEP30646.1"/>
    <property type="molecule type" value="Genomic_DNA"/>
</dbReference>
<dbReference type="Proteomes" id="UP000009282">
    <property type="component" value="Chromosome"/>
</dbReference>
<keyword evidence="2" id="KW-1185">Reference proteome</keyword>
<gene>
    <name evidence="1" type="ordered locus">GNIT_2549</name>
</gene>
<sequence length="36" mass="4122">MHLSGIVSNGTQRVQIAQINASIYFDYIFFQTCNKL</sequence>
<accession>G4QM75</accession>
<evidence type="ECO:0000313" key="1">
    <source>
        <dbReference type="EMBL" id="AEP30646.1"/>
    </source>
</evidence>